<proteinExistence type="predicted"/>
<dbReference type="EMBL" id="MN740762">
    <property type="protein sequence ID" value="QHS82120.1"/>
    <property type="molecule type" value="Genomic_DNA"/>
</dbReference>
<dbReference type="AlphaFoldDB" id="A0A6C0ART7"/>
<accession>A0A6C0ART7</accession>
<dbReference type="Pfam" id="PF19058">
    <property type="entry name" value="DUF5754"/>
    <property type="match status" value="1"/>
</dbReference>
<name>A0A6C0ART7_9ZZZZ</name>
<sequence length="98" mass="11677">MGKKSIRLYSNPTEVYRRAKKYLGNTAKIGLSTKKEKKYMVTTPNGRIVHFGQMGYEDYTKHKNKTRRKNYLNRSSRIRGDWKKDKYSANNLSRILLW</sequence>
<evidence type="ECO:0000313" key="1">
    <source>
        <dbReference type="EMBL" id="QHS82120.1"/>
    </source>
</evidence>
<dbReference type="InterPro" id="IPR043930">
    <property type="entry name" value="DUF5754"/>
</dbReference>
<reference evidence="1" key="1">
    <citation type="journal article" date="2020" name="Nature">
        <title>Giant virus diversity and host interactions through global metagenomics.</title>
        <authorList>
            <person name="Schulz F."/>
            <person name="Roux S."/>
            <person name="Paez-Espino D."/>
            <person name="Jungbluth S."/>
            <person name="Walsh D.A."/>
            <person name="Denef V.J."/>
            <person name="McMahon K.D."/>
            <person name="Konstantinidis K.T."/>
            <person name="Eloe-Fadrosh E.A."/>
            <person name="Kyrpides N.C."/>
            <person name="Woyke T."/>
        </authorList>
    </citation>
    <scope>NUCLEOTIDE SEQUENCE</scope>
    <source>
        <strain evidence="1">GVMAG-S-1101165-79</strain>
    </source>
</reference>
<protein>
    <submittedName>
        <fullName evidence="1">Uncharacterized protein</fullName>
    </submittedName>
</protein>
<organism evidence="1">
    <name type="scientific">viral metagenome</name>
    <dbReference type="NCBI Taxonomy" id="1070528"/>
    <lineage>
        <taxon>unclassified sequences</taxon>
        <taxon>metagenomes</taxon>
        <taxon>organismal metagenomes</taxon>
    </lineage>
</organism>